<dbReference type="GO" id="GO:0009425">
    <property type="term" value="C:bacterial-type flagellum basal body"/>
    <property type="evidence" value="ECO:0007669"/>
    <property type="project" value="UniProtKB-SubCell"/>
</dbReference>
<name>A0A4S3B6V9_9ENTE</name>
<dbReference type="PROSITE" id="PS00588">
    <property type="entry name" value="FLAGELLA_BB_ROD"/>
    <property type="match status" value="1"/>
</dbReference>
<feature type="domain" description="Flagellar basal-body/hook protein C-terminal" evidence="4">
    <location>
        <begin position="203"/>
        <end position="245"/>
    </location>
</feature>
<keyword evidence="7" id="KW-1185">Reference proteome</keyword>
<evidence type="ECO:0000256" key="1">
    <source>
        <dbReference type="ARBA" id="ARBA00009677"/>
    </source>
</evidence>
<reference evidence="6 7" key="1">
    <citation type="submission" date="2019-01" db="EMBL/GenBank/DDBJ databases">
        <title>Vagococcus silagei sp. nov. isolated from brewer's grain.</title>
        <authorList>
            <person name="Guu J.-R."/>
        </authorList>
    </citation>
    <scope>NUCLEOTIDE SEQUENCE [LARGE SCALE GENOMIC DNA]</scope>
    <source>
        <strain evidence="6 7">2B-2</strain>
    </source>
</reference>
<dbReference type="NCBIfam" id="TIGR03506">
    <property type="entry name" value="FlgEFG_subfam"/>
    <property type="match status" value="1"/>
</dbReference>
<keyword evidence="6" id="KW-0966">Cell projection</keyword>
<dbReference type="InterPro" id="IPR037925">
    <property type="entry name" value="FlgE/F/G-like"/>
</dbReference>
<dbReference type="Pfam" id="PF06429">
    <property type="entry name" value="Flg_bbr_C"/>
    <property type="match status" value="1"/>
</dbReference>
<accession>A0A4S3B6V9</accession>
<organism evidence="6 7">
    <name type="scientific">Vagococcus silagei</name>
    <dbReference type="NCBI Taxonomy" id="2508885"/>
    <lineage>
        <taxon>Bacteria</taxon>
        <taxon>Bacillati</taxon>
        <taxon>Bacillota</taxon>
        <taxon>Bacilli</taxon>
        <taxon>Lactobacillales</taxon>
        <taxon>Enterococcaceae</taxon>
        <taxon>Vagococcus</taxon>
    </lineage>
</organism>
<gene>
    <name evidence="6" type="ORF">ESZ54_06140</name>
</gene>
<comment type="subcellular location">
    <subcellularLocation>
        <location evidence="2">Bacterial flagellum basal body</location>
    </subcellularLocation>
</comment>
<dbReference type="PANTHER" id="PTHR30435:SF19">
    <property type="entry name" value="FLAGELLAR BASAL-BODY ROD PROTEIN FLGG"/>
    <property type="match status" value="1"/>
</dbReference>
<dbReference type="EMBL" id="SDGV01000014">
    <property type="protein sequence ID" value="THB61326.1"/>
    <property type="molecule type" value="Genomic_DNA"/>
</dbReference>
<feature type="domain" description="Flagellar basal body rod protein N-terminal" evidence="3">
    <location>
        <begin position="7"/>
        <end position="35"/>
    </location>
</feature>
<evidence type="ECO:0000259" key="5">
    <source>
        <dbReference type="Pfam" id="PF22692"/>
    </source>
</evidence>
<proteinExistence type="inferred from homology"/>
<dbReference type="GO" id="GO:0071978">
    <property type="term" value="P:bacterial-type flagellum-dependent swarming motility"/>
    <property type="evidence" value="ECO:0007669"/>
    <property type="project" value="TreeGrafter"/>
</dbReference>
<comment type="similarity">
    <text evidence="1 2">Belongs to the flagella basal body rod proteins family.</text>
</comment>
<dbReference type="RefSeq" id="WP_136136789.1">
    <property type="nucleotide sequence ID" value="NZ_SDGV01000014.1"/>
</dbReference>
<keyword evidence="6" id="KW-0282">Flagellum</keyword>
<dbReference type="InterPro" id="IPR010930">
    <property type="entry name" value="Flg_bb/hook_C_dom"/>
</dbReference>
<sequence length="249" mass="27474">MNTSLHISKSGLNGLQKNLDIISNNIANVNTTGYKKKDGSFQELLLNDLQQESVPLANNADAAINRGTKVIQDQVNFTQGGLVKGQNPYDLAIEGQGFFAVRNRNNELLLTRDGAFAMDENRDLRLSTGERLELNEVIPKGQWPEGELKITSSKEVMVGGQVVARLPIFSVAREGELIPVGQNRFALPAGLQLQELQDSKVHQGFLETSNVDLAGAMTDMIVTQRSYSLNAKVLQATDDMMQRINEYQQ</sequence>
<dbReference type="Pfam" id="PF00460">
    <property type="entry name" value="Flg_bb_rod"/>
    <property type="match status" value="1"/>
</dbReference>
<dbReference type="InterPro" id="IPR019776">
    <property type="entry name" value="Flagellar_basal_body_rod_CS"/>
</dbReference>
<evidence type="ECO:0000259" key="4">
    <source>
        <dbReference type="Pfam" id="PF06429"/>
    </source>
</evidence>
<evidence type="ECO:0000313" key="7">
    <source>
        <dbReference type="Proteomes" id="UP000310506"/>
    </source>
</evidence>
<dbReference type="PANTHER" id="PTHR30435">
    <property type="entry name" value="FLAGELLAR PROTEIN"/>
    <property type="match status" value="1"/>
</dbReference>
<dbReference type="InterPro" id="IPR020013">
    <property type="entry name" value="Flagellar_FlgE/F/G"/>
</dbReference>
<evidence type="ECO:0000259" key="3">
    <source>
        <dbReference type="Pfam" id="PF00460"/>
    </source>
</evidence>
<protein>
    <submittedName>
        <fullName evidence="6">Flagellar hook-basal body protein</fullName>
    </submittedName>
</protein>
<dbReference type="SUPFAM" id="SSF117143">
    <property type="entry name" value="Flagellar hook protein flgE"/>
    <property type="match status" value="1"/>
</dbReference>
<dbReference type="Pfam" id="PF22692">
    <property type="entry name" value="LlgE_F_G_D1"/>
    <property type="match status" value="1"/>
</dbReference>
<comment type="caution">
    <text evidence="6">The sequence shown here is derived from an EMBL/GenBank/DDBJ whole genome shotgun (WGS) entry which is preliminary data.</text>
</comment>
<evidence type="ECO:0000313" key="6">
    <source>
        <dbReference type="EMBL" id="THB61326.1"/>
    </source>
</evidence>
<dbReference type="Proteomes" id="UP000310506">
    <property type="component" value="Unassembled WGS sequence"/>
</dbReference>
<keyword evidence="6" id="KW-0969">Cilium</keyword>
<dbReference type="OrthoDB" id="9804559at2"/>
<feature type="domain" description="Flagellar hook protein FlgE/F/G-like D1" evidence="5">
    <location>
        <begin position="92"/>
        <end position="140"/>
    </location>
</feature>
<dbReference type="InterPro" id="IPR053967">
    <property type="entry name" value="LlgE_F_G-like_D1"/>
</dbReference>
<dbReference type="InterPro" id="IPR001444">
    <property type="entry name" value="Flag_bb_rod_N"/>
</dbReference>
<evidence type="ECO:0000256" key="2">
    <source>
        <dbReference type="RuleBase" id="RU362116"/>
    </source>
</evidence>
<dbReference type="AlphaFoldDB" id="A0A4S3B6V9"/>
<keyword evidence="2" id="KW-0975">Bacterial flagellum</keyword>